<proteinExistence type="predicted"/>
<name>A0A836KAF3_9TRYP</name>
<evidence type="ECO:0000313" key="1">
    <source>
        <dbReference type="EMBL" id="KAG5466311.1"/>
    </source>
</evidence>
<organism evidence="1 2">
    <name type="scientific">Leishmania orientalis</name>
    <dbReference type="NCBI Taxonomy" id="2249476"/>
    <lineage>
        <taxon>Eukaryota</taxon>
        <taxon>Discoba</taxon>
        <taxon>Euglenozoa</taxon>
        <taxon>Kinetoplastea</taxon>
        <taxon>Metakinetoplastina</taxon>
        <taxon>Trypanosomatida</taxon>
        <taxon>Trypanosomatidae</taxon>
        <taxon>Leishmaniinae</taxon>
        <taxon>Leishmania</taxon>
    </lineage>
</organism>
<evidence type="ECO:0000313" key="2">
    <source>
        <dbReference type="Proteomes" id="UP000674143"/>
    </source>
</evidence>
<dbReference type="GeneID" id="92357444"/>
<reference evidence="2" key="2">
    <citation type="journal article" date="2021" name="Sci. Data">
        <title>Chromosome-scale genome sequencing, assembly and annotation of six genomes from subfamily Leishmaniinae.</title>
        <authorList>
            <person name="Almutairi H."/>
            <person name="Urbaniak M.D."/>
            <person name="Bates M.D."/>
            <person name="Jariyapan N."/>
            <person name="Kwakye-Nuako G."/>
            <person name="Thomaz Soccol V."/>
            <person name="Al-Salem W.S."/>
            <person name="Dillon R.J."/>
            <person name="Bates P.A."/>
            <person name="Gatherer D."/>
        </authorList>
    </citation>
    <scope>NUCLEOTIDE SEQUENCE [LARGE SCALE GENOMIC DNA]</scope>
</reference>
<reference evidence="2" key="1">
    <citation type="journal article" date="2021" name="Microbiol. Resour. Announc.">
        <title>LGAAP: Leishmaniinae Genome Assembly and Annotation Pipeline.</title>
        <authorList>
            <person name="Almutairi H."/>
            <person name="Urbaniak M.D."/>
            <person name="Bates M.D."/>
            <person name="Jariyapan N."/>
            <person name="Kwakye-Nuako G."/>
            <person name="Thomaz-Soccol V."/>
            <person name="Al-Salem W.S."/>
            <person name="Dillon R.J."/>
            <person name="Bates P.A."/>
            <person name="Gatherer D."/>
        </authorList>
    </citation>
    <scope>NUCLEOTIDE SEQUENCE [LARGE SCALE GENOMIC DNA]</scope>
</reference>
<keyword evidence="2" id="KW-1185">Reference proteome</keyword>
<dbReference type="KEGG" id="loi:92357444"/>
<dbReference type="AlphaFoldDB" id="A0A836KAF3"/>
<dbReference type="SMR" id="A0A836KAF3"/>
<dbReference type="Proteomes" id="UP000674143">
    <property type="component" value="Unassembled WGS sequence"/>
</dbReference>
<comment type="caution">
    <text evidence="1">The sequence shown here is derived from an EMBL/GenBank/DDBJ whole genome shotgun (WGS) entry which is preliminary data.</text>
</comment>
<gene>
    <name evidence="1" type="ORF">LSCM4_01457</name>
</gene>
<sequence length="57" mass="6416">MVAFRRVQSATDASCVRRATFEDEEGERAQGGEEYDFGQERATVLMLQLIAFITVCI</sequence>
<protein>
    <submittedName>
        <fullName evidence="1">Uncharacterized protein</fullName>
    </submittedName>
</protein>
<dbReference type="RefSeq" id="XP_067059201.1">
    <property type="nucleotide sequence ID" value="XM_067203510.1"/>
</dbReference>
<accession>A0A836KAF3</accession>
<dbReference type="EMBL" id="JAFHLR010000035">
    <property type="protein sequence ID" value="KAG5466311.1"/>
    <property type="molecule type" value="Genomic_DNA"/>
</dbReference>